<dbReference type="EMBL" id="CACRUE010000024">
    <property type="protein sequence ID" value="VYT98750.1"/>
    <property type="molecule type" value="Genomic_DNA"/>
</dbReference>
<feature type="region of interest" description="Disordered" evidence="1">
    <location>
        <begin position="137"/>
        <end position="157"/>
    </location>
</feature>
<feature type="region of interest" description="Disordered" evidence="1">
    <location>
        <begin position="405"/>
        <end position="431"/>
    </location>
</feature>
<name>A0A6N3B9R2_9FIRM</name>
<evidence type="ECO:0008006" key="4">
    <source>
        <dbReference type="Google" id="ProtNLM"/>
    </source>
</evidence>
<dbReference type="PROSITE" id="PS51257">
    <property type="entry name" value="PROKAR_LIPOPROTEIN"/>
    <property type="match status" value="1"/>
</dbReference>
<keyword evidence="2" id="KW-0732">Signal</keyword>
<feature type="compositionally biased region" description="Gly residues" evidence="1">
    <location>
        <begin position="623"/>
        <end position="633"/>
    </location>
</feature>
<feature type="compositionally biased region" description="Polar residues" evidence="1">
    <location>
        <begin position="587"/>
        <end position="605"/>
    </location>
</feature>
<feature type="region of interest" description="Disordered" evidence="1">
    <location>
        <begin position="559"/>
        <end position="633"/>
    </location>
</feature>
<dbReference type="InterPro" id="IPR025584">
    <property type="entry name" value="Cthe_2159"/>
</dbReference>
<evidence type="ECO:0000256" key="1">
    <source>
        <dbReference type="SAM" id="MobiDB-lite"/>
    </source>
</evidence>
<feature type="signal peptide" evidence="2">
    <location>
        <begin position="1"/>
        <end position="20"/>
    </location>
</feature>
<feature type="region of interest" description="Disordered" evidence="1">
    <location>
        <begin position="343"/>
        <end position="365"/>
    </location>
</feature>
<evidence type="ECO:0000313" key="3">
    <source>
        <dbReference type="EMBL" id="VYT98750.1"/>
    </source>
</evidence>
<protein>
    <recommendedName>
        <fullName evidence="4">Carbohydrate-binding domain-containing protein</fullName>
    </recommendedName>
</protein>
<reference evidence="3" key="1">
    <citation type="submission" date="2019-11" db="EMBL/GenBank/DDBJ databases">
        <authorList>
            <person name="Feng L."/>
        </authorList>
    </citation>
    <scope>NUCLEOTIDE SEQUENCE</scope>
    <source>
        <strain evidence="3">IbartlettiiLFYP30</strain>
    </source>
</reference>
<feature type="compositionally biased region" description="Basic and acidic residues" evidence="1">
    <location>
        <begin position="613"/>
        <end position="622"/>
    </location>
</feature>
<organism evidence="3">
    <name type="scientific">Intestinibacter bartlettii</name>
    <dbReference type="NCBI Taxonomy" id="261299"/>
    <lineage>
        <taxon>Bacteria</taxon>
        <taxon>Bacillati</taxon>
        <taxon>Bacillota</taxon>
        <taxon>Clostridia</taxon>
        <taxon>Peptostreptococcales</taxon>
        <taxon>Peptostreptococcaceae</taxon>
        <taxon>Intestinibacter</taxon>
    </lineage>
</organism>
<feature type="chain" id="PRO_5039607426" description="Carbohydrate-binding domain-containing protein" evidence="2">
    <location>
        <begin position="21"/>
        <end position="633"/>
    </location>
</feature>
<evidence type="ECO:0000256" key="2">
    <source>
        <dbReference type="SAM" id="SignalP"/>
    </source>
</evidence>
<sequence>MNKKLIRFLAICSLSVTLTACSVNSNTNSSSGTTVSTTSTQSNDYDLETIGEIDTYIKLGSKTEIDGKGASVEGNVVTINSAGNYSISGTLSDGQLIIDAGDKDDVYIVLDNADITCSNNAPINIVNGDKVVLSTSKGSENNITDGSSYDLEENSDEPNSAIFSKSDLVLMGEGTLNVKGNYNNGITSKDDLRIQSGTINVEAANHGLKGKDCVLVIDGTIKVKAEGDGIKSTNSKDSDRGYVQIEGGTIDITSGEDGIQAETNLIVNGGNITLSTGGGSKNSSTKEGWGNWGPNMDKNTQTSSDDTETEESAKGIKASQSIEINGGRLNIDSSDDSIHSNGTIKIKDGDIDAKSGDDGIHADESLQIDGGDINITKSYEGLESENITINDGKINVVASDDGINISGGSDNSSQNREGANPFESTGDGKLTINGGQIVVDADGDGLDANGSIEMNDGLVIVNGPTSGGNASLDYDDTFNINGGTLIAAGSNGMIQNPSDSSKQNTISAVLTTQKANTLVHIEDENGNEILTFAPTKEYASIIVSSADIKDDSTYKVSVGGEYSSDNEENGVYSDGTYSNGEEVGSVKISSSVSNITQDGASSNTSPGGGGNMDGERPNDKGNGEPGGPGGNRQ</sequence>
<accession>A0A6N3B9R2</accession>
<dbReference type="RefSeq" id="WP_024037140.1">
    <property type="nucleotide sequence ID" value="NZ_CACRUE010000024.1"/>
</dbReference>
<proteinExistence type="predicted"/>
<feature type="compositionally biased region" description="Polar residues" evidence="1">
    <location>
        <begin position="137"/>
        <end position="147"/>
    </location>
</feature>
<gene>
    <name evidence="3" type="ORF">IBLFYP30_01460</name>
</gene>
<feature type="compositionally biased region" description="Basic and acidic residues" evidence="1">
    <location>
        <begin position="345"/>
        <end position="364"/>
    </location>
</feature>
<dbReference type="Pfam" id="PF14262">
    <property type="entry name" value="Cthe_2159"/>
    <property type="match status" value="1"/>
</dbReference>
<dbReference type="AlphaFoldDB" id="A0A6N3B9R2"/>
<feature type="region of interest" description="Disordered" evidence="1">
    <location>
        <begin position="275"/>
        <end position="321"/>
    </location>
</feature>